<gene>
    <name evidence="1" type="ORF">FNK824_LOCUS37594</name>
</gene>
<reference evidence="1" key="1">
    <citation type="submission" date="2021-02" db="EMBL/GenBank/DDBJ databases">
        <authorList>
            <person name="Nowell W R."/>
        </authorList>
    </citation>
    <scope>NUCLEOTIDE SEQUENCE</scope>
</reference>
<protein>
    <submittedName>
        <fullName evidence="1">Uncharacterized protein</fullName>
    </submittedName>
</protein>
<sequence length="54" mass="6419">MHTVFRIGEVRKLDKESSLYQVDLKLTSDDDQQLRQLTDRIREESSGSTGWYRM</sequence>
<feature type="non-terminal residue" evidence="1">
    <location>
        <position position="54"/>
    </location>
</feature>
<organism evidence="1 2">
    <name type="scientific">Rotaria sordida</name>
    <dbReference type="NCBI Taxonomy" id="392033"/>
    <lineage>
        <taxon>Eukaryota</taxon>
        <taxon>Metazoa</taxon>
        <taxon>Spiralia</taxon>
        <taxon>Gnathifera</taxon>
        <taxon>Rotifera</taxon>
        <taxon>Eurotatoria</taxon>
        <taxon>Bdelloidea</taxon>
        <taxon>Philodinida</taxon>
        <taxon>Philodinidae</taxon>
        <taxon>Rotaria</taxon>
    </lineage>
</organism>
<evidence type="ECO:0000313" key="2">
    <source>
        <dbReference type="Proteomes" id="UP000663874"/>
    </source>
</evidence>
<dbReference type="Proteomes" id="UP000663874">
    <property type="component" value="Unassembled WGS sequence"/>
</dbReference>
<comment type="caution">
    <text evidence="1">The sequence shown here is derived from an EMBL/GenBank/DDBJ whole genome shotgun (WGS) entry which is preliminary data.</text>
</comment>
<dbReference type="AlphaFoldDB" id="A0A820CTZ2"/>
<name>A0A820CTZ2_9BILA</name>
<dbReference type="EMBL" id="CAJOBE010019379">
    <property type="protein sequence ID" value="CAF4228386.1"/>
    <property type="molecule type" value="Genomic_DNA"/>
</dbReference>
<evidence type="ECO:0000313" key="1">
    <source>
        <dbReference type="EMBL" id="CAF4228386.1"/>
    </source>
</evidence>
<accession>A0A820CTZ2</accession>
<proteinExistence type="predicted"/>